<dbReference type="EC" id="1.1.1.10" evidence="2"/>
<name>A0A1Z5KN38_FISSO</name>
<keyword evidence="3" id="KW-1185">Reference proteome</keyword>
<dbReference type="AlphaFoldDB" id="A0A1Z5KN38"/>
<dbReference type="PRINTS" id="PR00081">
    <property type="entry name" value="GDHRDH"/>
</dbReference>
<dbReference type="SUPFAM" id="SSF51735">
    <property type="entry name" value="NAD(P)-binding Rossmann-fold domains"/>
    <property type="match status" value="1"/>
</dbReference>
<keyword evidence="1 2" id="KW-0560">Oxidoreductase</keyword>
<dbReference type="Pfam" id="PF13561">
    <property type="entry name" value="adh_short_C2"/>
    <property type="match status" value="1"/>
</dbReference>
<protein>
    <submittedName>
        <fullName evidence="2">L-xylulose reductase</fullName>
        <ecNumber evidence="2">1.1.1.10</ecNumber>
    </submittedName>
</protein>
<accession>A0A1Z5KN38</accession>
<dbReference type="InParanoid" id="A0A1Z5KN38"/>
<comment type="caution">
    <text evidence="2">The sequence shown here is derived from an EMBL/GenBank/DDBJ whole genome shotgun (WGS) entry which is preliminary data.</text>
</comment>
<evidence type="ECO:0000313" key="2">
    <source>
        <dbReference type="EMBL" id="GAX27502.1"/>
    </source>
</evidence>
<dbReference type="InterPro" id="IPR002347">
    <property type="entry name" value="SDR_fam"/>
</dbReference>
<proteinExistence type="predicted"/>
<dbReference type="InterPro" id="IPR045000">
    <property type="entry name" value="TR"/>
</dbReference>
<dbReference type="EMBL" id="BDSP01000257">
    <property type="protein sequence ID" value="GAX27502.1"/>
    <property type="molecule type" value="Genomic_DNA"/>
</dbReference>
<reference evidence="2 3" key="1">
    <citation type="journal article" date="2015" name="Plant Cell">
        <title>Oil accumulation by the oleaginous diatom Fistulifera solaris as revealed by the genome and transcriptome.</title>
        <authorList>
            <person name="Tanaka T."/>
            <person name="Maeda Y."/>
            <person name="Veluchamy A."/>
            <person name="Tanaka M."/>
            <person name="Abida H."/>
            <person name="Marechal E."/>
            <person name="Bowler C."/>
            <person name="Muto M."/>
            <person name="Sunaga Y."/>
            <person name="Tanaka M."/>
            <person name="Yoshino T."/>
            <person name="Taniguchi T."/>
            <person name="Fukuda Y."/>
            <person name="Nemoto M."/>
            <person name="Matsumoto M."/>
            <person name="Wong P.S."/>
            <person name="Aburatani S."/>
            <person name="Fujibuchi W."/>
        </authorList>
    </citation>
    <scope>NUCLEOTIDE SEQUENCE [LARGE SCALE GENOMIC DNA]</scope>
    <source>
        <strain evidence="2 3">JPCC DA0580</strain>
    </source>
</reference>
<gene>
    <name evidence="2" type="ORF">FisN_23Hh030</name>
</gene>
<dbReference type="Proteomes" id="UP000198406">
    <property type="component" value="Unassembled WGS sequence"/>
</dbReference>
<dbReference type="PANTHER" id="PTHR42898">
    <property type="entry name" value="TROPINONE REDUCTASE"/>
    <property type="match status" value="1"/>
</dbReference>
<evidence type="ECO:0000256" key="1">
    <source>
        <dbReference type="ARBA" id="ARBA00023002"/>
    </source>
</evidence>
<dbReference type="PANTHER" id="PTHR42898:SF6">
    <property type="entry name" value="NADP-DEPENDENT MANNITOL DEHYDROGENASE"/>
    <property type="match status" value="1"/>
</dbReference>
<dbReference type="OrthoDB" id="1393670at2759"/>
<organism evidence="2 3">
    <name type="scientific">Fistulifera solaris</name>
    <name type="common">Oleaginous diatom</name>
    <dbReference type="NCBI Taxonomy" id="1519565"/>
    <lineage>
        <taxon>Eukaryota</taxon>
        <taxon>Sar</taxon>
        <taxon>Stramenopiles</taxon>
        <taxon>Ochrophyta</taxon>
        <taxon>Bacillariophyta</taxon>
        <taxon>Bacillariophyceae</taxon>
        <taxon>Bacillariophycidae</taxon>
        <taxon>Naviculales</taxon>
        <taxon>Naviculaceae</taxon>
        <taxon>Fistulifera</taxon>
    </lineage>
</organism>
<evidence type="ECO:0000313" key="3">
    <source>
        <dbReference type="Proteomes" id="UP000198406"/>
    </source>
</evidence>
<dbReference type="InterPro" id="IPR036291">
    <property type="entry name" value="NAD(P)-bd_dom_sf"/>
</dbReference>
<dbReference type="GO" id="GO:0050038">
    <property type="term" value="F:L-xylulose reductase (NADPH) activity"/>
    <property type="evidence" value="ECO:0007669"/>
    <property type="project" value="UniProtKB-EC"/>
</dbReference>
<dbReference type="Gene3D" id="3.40.50.720">
    <property type="entry name" value="NAD(P)-binding Rossmann-like Domain"/>
    <property type="match status" value="1"/>
</dbReference>
<sequence length="278" mass="29555">MTESSVLPQIAPPLSLLEPWTLQGRHYVVTGGAAGIGWAVVQALLAHGASTVLFCSRSPVDLSELQKTYPDATIYHVVADVSTEEGRLLLTEAITNKLTFLHGLISNVGTNVRKSFEAQTAEEYHTMLRTNVDSAYFLSKSLSPLFISGSTIVHVSSAAGVQSSGTGIAYGLSKAALHGLTRGLACEWAHRGIRVNAVAPWMTMTPLLEKAIEENPNQLDKVKEWTPMHRLAEAKEVAAPVVFLCLPASSYITGQILGVDGGLTAQGFAGPCVDSTGI</sequence>
<dbReference type="FunFam" id="3.40.50.720:FF:000084">
    <property type="entry name" value="Short-chain dehydrogenase reductase"/>
    <property type="match status" value="1"/>
</dbReference>